<accession>A0A0N7JVD1</accession>
<reference evidence="1 2" key="1">
    <citation type="journal article" date="2014" name="Genome Announc.">
        <title>Draft Genome Sequence of the Haloacid-Degrading Burkholderia caribensis Strain MBA4.</title>
        <authorList>
            <person name="Pan Y."/>
            <person name="Kong K.F."/>
            <person name="Tsang J.S."/>
        </authorList>
    </citation>
    <scope>NUCLEOTIDE SEQUENCE [LARGE SCALE GENOMIC DNA]</scope>
    <source>
        <strain evidence="1 2">MBA4</strain>
    </source>
</reference>
<dbReference type="Proteomes" id="UP000019146">
    <property type="component" value="Chromosome 2"/>
</dbReference>
<evidence type="ECO:0000313" key="1">
    <source>
        <dbReference type="EMBL" id="ALL68877.1"/>
    </source>
</evidence>
<gene>
    <name evidence="1" type="ORF">K788_0000115</name>
</gene>
<dbReference type="EMBL" id="CP012747">
    <property type="protein sequence ID" value="ALL68877.1"/>
    <property type="molecule type" value="Genomic_DNA"/>
</dbReference>
<sequence>MYGAHACLLSHARSYGAMRWSHAKHWLHHDGCTTSRGEPEQLMPRRTIQYLTIFFLTTGARQNIHL</sequence>
<protein>
    <submittedName>
        <fullName evidence="1">Uncharacterized protein</fullName>
    </submittedName>
</protein>
<organism evidence="1 2">
    <name type="scientific">Paraburkholderia caribensis MBA4</name>
    <dbReference type="NCBI Taxonomy" id="1323664"/>
    <lineage>
        <taxon>Bacteria</taxon>
        <taxon>Pseudomonadati</taxon>
        <taxon>Pseudomonadota</taxon>
        <taxon>Betaproteobacteria</taxon>
        <taxon>Burkholderiales</taxon>
        <taxon>Burkholderiaceae</taxon>
        <taxon>Paraburkholderia</taxon>
    </lineage>
</organism>
<name>A0A0N7JVD1_9BURK</name>
<evidence type="ECO:0000313" key="2">
    <source>
        <dbReference type="Proteomes" id="UP000019146"/>
    </source>
</evidence>
<dbReference type="AlphaFoldDB" id="A0A0N7JVD1"/>
<dbReference type="KEGG" id="bcai:K788_0000115"/>
<proteinExistence type="predicted"/>